<evidence type="ECO:0000313" key="2">
    <source>
        <dbReference type="EMBL" id="CEG35130.1"/>
    </source>
</evidence>
<name>A0A0P1A3V4_PLAHL</name>
<dbReference type="EMBL" id="CCYD01000007">
    <property type="protein sequence ID" value="CEG35130.1"/>
    <property type="molecule type" value="Genomic_DNA"/>
</dbReference>
<proteinExistence type="predicted"/>
<organism evidence="2 3">
    <name type="scientific">Plasmopara halstedii</name>
    <name type="common">Downy mildew of sunflower</name>
    <dbReference type="NCBI Taxonomy" id="4781"/>
    <lineage>
        <taxon>Eukaryota</taxon>
        <taxon>Sar</taxon>
        <taxon>Stramenopiles</taxon>
        <taxon>Oomycota</taxon>
        <taxon>Peronosporomycetes</taxon>
        <taxon>Peronosporales</taxon>
        <taxon>Peronosporaceae</taxon>
        <taxon>Plasmopara</taxon>
    </lineage>
</organism>
<feature type="compositionally biased region" description="Basic and acidic residues" evidence="1">
    <location>
        <begin position="76"/>
        <end position="102"/>
    </location>
</feature>
<dbReference type="GeneID" id="36408941"/>
<dbReference type="Proteomes" id="UP000054928">
    <property type="component" value="Unassembled WGS sequence"/>
</dbReference>
<sequence>MATRARSLHAAMEEASSSGVKKRLSFTISDDDGANDEKKIRENFCQRNDICNDISSQGMNSVKAIDTRGNHRYRTRRMERTDVYSRKDTLYRRHDLPSADKVKQHRRSSSEQSTPTSHRRAELARQCVVAKLKLNIIRPVSI</sequence>
<keyword evidence="3" id="KW-1185">Reference proteome</keyword>
<dbReference type="RefSeq" id="XP_024571499.1">
    <property type="nucleotide sequence ID" value="XM_024727358.1"/>
</dbReference>
<protein>
    <submittedName>
        <fullName evidence="2">Wee protein kinase</fullName>
    </submittedName>
</protein>
<keyword evidence="2" id="KW-0418">Kinase</keyword>
<evidence type="ECO:0000313" key="3">
    <source>
        <dbReference type="Proteomes" id="UP000054928"/>
    </source>
</evidence>
<keyword evidence="2" id="KW-0808">Transferase</keyword>
<reference evidence="3" key="1">
    <citation type="submission" date="2014-09" db="EMBL/GenBank/DDBJ databases">
        <authorList>
            <person name="Sharma Rahul"/>
            <person name="Thines Marco"/>
        </authorList>
    </citation>
    <scope>NUCLEOTIDE SEQUENCE [LARGE SCALE GENOMIC DNA]</scope>
</reference>
<dbReference type="AlphaFoldDB" id="A0A0P1A3V4"/>
<feature type="region of interest" description="Disordered" evidence="1">
    <location>
        <begin position="57"/>
        <end position="122"/>
    </location>
</feature>
<accession>A0A0P1A3V4</accession>
<evidence type="ECO:0000256" key="1">
    <source>
        <dbReference type="SAM" id="MobiDB-lite"/>
    </source>
</evidence>
<dbReference type="GO" id="GO:0016301">
    <property type="term" value="F:kinase activity"/>
    <property type="evidence" value="ECO:0007669"/>
    <property type="project" value="UniProtKB-KW"/>
</dbReference>